<dbReference type="eggNOG" id="KOG0987">
    <property type="taxonomic scope" value="Eukaryota"/>
</dbReference>
<reference evidence="1 3" key="2">
    <citation type="journal article" date="2014" name="BMC Genomics">
        <title>An improved genome release (version Mt4.0) for the model legume Medicago truncatula.</title>
        <authorList>
            <person name="Tang H."/>
            <person name="Krishnakumar V."/>
            <person name="Bidwell S."/>
            <person name="Rosen B."/>
            <person name="Chan A."/>
            <person name="Zhou S."/>
            <person name="Gentzbittel L."/>
            <person name="Childs K.L."/>
            <person name="Yandell M."/>
            <person name="Gundlach H."/>
            <person name="Mayer K.F."/>
            <person name="Schwartz D.C."/>
            <person name="Town C.D."/>
        </authorList>
    </citation>
    <scope>GENOME REANNOTATION</scope>
    <source>
        <strain evidence="2 3">cv. Jemalong A17</strain>
    </source>
</reference>
<dbReference type="EMBL" id="CM001219">
    <property type="protein sequence ID" value="AES72088.1"/>
    <property type="molecule type" value="Genomic_DNA"/>
</dbReference>
<dbReference type="AlphaFoldDB" id="G7J2I1"/>
<evidence type="ECO:0000313" key="2">
    <source>
        <dbReference type="EnsemblPlants" id="AES72088"/>
    </source>
</evidence>
<dbReference type="EnsemblPlants" id="AES72088">
    <property type="protein sequence ID" value="AES72088"/>
    <property type="gene ID" value="MTR_3g085980"/>
</dbReference>
<keyword evidence="1" id="KW-0067">ATP-binding</keyword>
<organism evidence="1 3">
    <name type="scientific">Medicago truncatula</name>
    <name type="common">Barrel medic</name>
    <name type="synonym">Medicago tribuloides</name>
    <dbReference type="NCBI Taxonomy" id="3880"/>
    <lineage>
        <taxon>Eukaryota</taxon>
        <taxon>Viridiplantae</taxon>
        <taxon>Streptophyta</taxon>
        <taxon>Embryophyta</taxon>
        <taxon>Tracheophyta</taxon>
        <taxon>Spermatophyta</taxon>
        <taxon>Magnoliopsida</taxon>
        <taxon>eudicotyledons</taxon>
        <taxon>Gunneridae</taxon>
        <taxon>Pentapetalae</taxon>
        <taxon>rosids</taxon>
        <taxon>fabids</taxon>
        <taxon>Fabales</taxon>
        <taxon>Fabaceae</taxon>
        <taxon>Papilionoideae</taxon>
        <taxon>50 kb inversion clade</taxon>
        <taxon>NPAAA clade</taxon>
        <taxon>Hologalegina</taxon>
        <taxon>IRL clade</taxon>
        <taxon>Trifolieae</taxon>
        <taxon>Medicago</taxon>
    </lineage>
</organism>
<keyword evidence="1" id="KW-0378">Hydrolase</keyword>
<keyword evidence="1" id="KW-0347">Helicase</keyword>
<dbReference type="PANTHER" id="PTHR10492">
    <property type="match status" value="1"/>
</dbReference>
<sequence length="194" mass="22176">MSKCMIQTDLLELEDRLKSQATTTFHSFFRDRAILTPKNLIVDEINNYVMSLIPGEERTYLSCDSPCPISIVANRNLDINVDLCNGTRLIITRMGRYVLEGRVISRSNIGDKVYVPRLSLQPSDTIIPYKFQRRSIVKTSWHLPTAICILYGQLYVAVSRITSRKGLKILITDENGDYIDNATNVVYKEVFHNV</sequence>
<accession>G7J2I1</accession>
<reference evidence="1 3" key="1">
    <citation type="journal article" date="2011" name="Nature">
        <title>The Medicago genome provides insight into the evolution of rhizobial symbioses.</title>
        <authorList>
            <person name="Young N.D."/>
            <person name="Debelle F."/>
            <person name="Oldroyd G.E."/>
            <person name="Geurts R."/>
            <person name="Cannon S.B."/>
            <person name="Udvardi M.K."/>
            <person name="Benedito V.A."/>
            <person name="Mayer K.F."/>
            <person name="Gouzy J."/>
            <person name="Schoof H."/>
            <person name="Van de Peer Y."/>
            <person name="Proost S."/>
            <person name="Cook D.R."/>
            <person name="Meyers B.C."/>
            <person name="Spannagl M."/>
            <person name="Cheung F."/>
            <person name="De Mita S."/>
            <person name="Krishnakumar V."/>
            <person name="Gundlach H."/>
            <person name="Zhou S."/>
            <person name="Mudge J."/>
            <person name="Bharti A.K."/>
            <person name="Murray J.D."/>
            <person name="Naoumkina M.A."/>
            <person name="Rosen B."/>
            <person name="Silverstein K.A."/>
            <person name="Tang H."/>
            <person name="Rombauts S."/>
            <person name="Zhao P.X."/>
            <person name="Zhou P."/>
            <person name="Barbe V."/>
            <person name="Bardou P."/>
            <person name="Bechner M."/>
            <person name="Bellec A."/>
            <person name="Berger A."/>
            <person name="Berges H."/>
            <person name="Bidwell S."/>
            <person name="Bisseling T."/>
            <person name="Choisne N."/>
            <person name="Couloux A."/>
            <person name="Denny R."/>
            <person name="Deshpande S."/>
            <person name="Dai X."/>
            <person name="Doyle J.J."/>
            <person name="Dudez A.M."/>
            <person name="Farmer A.D."/>
            <person name="Fouteau S."/>
            <person name="Franken C."/>
            <person name="Gibelin C."/>
            <person name="Gish J."/>
            <person name="Goldstein S."/>
            <person name="Gonzalez A.J."/>
            <person name="Green P.J."/>
            <person name="Hallab A."/>
            <person name="Hartog M."/>
            <person name="Hua A."/>
            <person name="Humphray S.J."/>
            <person name="Jeong D.H."/>
            <person name="Jing Y."/>
            <person name="Jocker A."/>
            <person name="Kenton S.M."/>
            <person name="Kim D.J."/>
            <person name="Klee K."/>
            <person name="Lai H."/>
            <person name="Lang C."/>
            <person name="Lin S."/>
            <person name="Macmil S.L."/>
            <person name="Magdelenat G."/>
            <person name="Matthews L."/>
            <person name="McCorrison J."/>
            <person name="Monaghan E.L."/>
            <person name="Mun J.H."/>
            <person name="Najar F.Z."/>
            <person name="Nicholson C."/>
            <person name="Noirot C."/>
            <person name="O'Bleness M."/>
            <person name="Paule C.R."/>
            <person name="Poulain J."/>
            <person name="Prion F."/>
            <person name="Qin B."/>
            <person name="Qu C."/>
            <person name="Retzel E.F."/>
            <person name="Riddle C."/>
            <person name="Sallet E."/>
            <person name="Samain S."/>
            <person name="Samson N."/>
            <person name="Sanders I."/>
            <person name="Saurat O."/>
            <person name="Scarpelli C."/>
            <person name="Schiex T."/>
            <person name="Segurens B."/>
            <person name="Severin A.J."/>
            <person name="Sherrier D.J."/>
            <person name="Shi R."/>
            <person name="Sims S."/>
            <person name="Singer S.R."/>
            <person name="Sinharoy S."/>
            <person name="Sterck L."/>
            <person name="Viollet A."/>
            <person name="Wang B.B."/>
            <person name="Wang K."/>
            <person name="Wang M."/>
            <person name="Wang X."/>
            <person name="Warfsmann J."/>
            <person name="Weissenbach J."/>
            <person name="White D.D."/>
            <person name="White J.D."/>
            <person name="Wiley G.B."/>
            <person name="Wincker P."/>
            <person name="Xing Y."/>
            <person name="Yang L."/>
            <person name="Yao Z."/>
            <person name="Ying F."/>
            <person name="Zhai J."/>
            <person name="Zhou L."/>
            <person name="Zuber A."/>
            <person name="Denarie J."/>
            <person name="Dixon R.A."/>
            <person name="May G.D."/>
            <person name="Schwartz D.C."/>
            <person name="Rogers J."/>
            <person name="Quetier F."/>
            <person name="Town C.D."/>
            <person name="Roe B.A."/>
        </authorList>
    </citation>
    <scope>NUCLEOTIDE SEQUENCE [LARGE SCALE GENOMIC DNA]</scope>
    <source>
        <strain evidence="1">A17</strain>
        <strain evidence="2 3">cv. Jemalong A17</strain>
    </source>
</reference>
<evidence type="ECO:0000313" key="1">
    <source>
        <dbReference type="EMBL" id="AES72088.1"/>
    </source>
</evidence>
<dbReference type="InterPro" id="IPR027417">
    <property type="entry name" value="P-loop_NTPase"/>
</dbReference>
<dbReference type="Proteomes" id="UP000002051">
    <property type="component" value="Chromosome 3"/>
</dbReference>
<keyword evidence="3" id="KW-1185">Reference proteome</keyword>
<dbReference type="STRING" id="3880.G7J2I1"/>
<dbReference type="GO" id="GO:0004386">
    <property type="term" value="F:helicase activity"/>
    <property type="evidence" value="ECO:0007669"/>
    <property type="project" value="UniProtKB-KW"/>
</dbReference>
<proteinExistence type="predicted"/>
<dbReference type="PaxDb" id="3880-AES72088"/>
<keyword evidence="1" id="KW-0547">Nucleotide-binding</keyword>
<dbReference type="PANTHER" id="PTHR10492:SF101">
    <property type="entry name" value="ATP-DEPENDENT DNA HELICASE"/>
    <property type="match status" value="1"/>
</dbReference>
<dbReference type="HOGENOM" id="CLU_001324_14_0_1"/>
<reference evidence="2" key="3">
    <citation type="submission" date="2015-04" db="UniProtKB">
        <authorList>
            <consortium name="EnsemblPlants"/>
        </authorList>
    </citation>
    <scope>IDENTIFICATION</scope>
    <source>
        <strain evidence="2">cv. Jemalong A17</strain>
    </source>
</reference>
<name>G7J2I1_MEDTR</name>
<gene>
    <name evidence="1" type="ordered locus">MTR_3g085980</name>
</gene>
<evidence type="ECO:0000313" key="3">
    <source>
        <dbReference type="Proteomes" id="UP000002051"/>
    </source>
</evidence>
<protein>
    <submittedName>
        <fullName evidence="1">PIF1-like helicase</fullName>
    </submittedName>
</protein>
<dbReference type="SUPFAM" id="SSF52540">
    <property type="entry name" value="P-loop containing nucleoside triphosphate hydrolases"/>
    <property type="match status" value="1"/>
</dbReference>